<accession>A0ACD3QN50</accession>
<keyword evidence="2" id="KW-1185">Reference proteome</keyword>
<sequence length="123" mass="14123">MKNKYVISRLCFKTYYSFVSTGYPEQSIVALFGKRVQLKNIIGNMILGSENYFTTQPDNFVVEKNNSFKIINTPDFFEEELLHPDHDIIDFMALSYPGPNLFILAVDSENSQEENVVAQISKL</sequence>
<gene>
    <name evidence="1" type="ORF">E3U43_005452</name>
</gene>
<proteinExistence type="predicted"/>
<dbReference type="Proteomes" id="UP000793456">
    <property type="component" value="Chromosome XVII"/>
</dbReference>
<dbReference type="EMBL" id="CM011690">
    <property type="protein sequence ID" value="TMS07969.1"/>
    <property type="molecule type" value="Genomic_DNA"/>
</dbReference>
<reference evidence="1" key="1">
    <citation type="submission" date="2018-11" db="EMBL/GenBank/DDBJ databases">
        <title>The sequence and de novo assembly of Larimichthys crocea genome using PacBio and Hi-C technologies.</title>
        <authorList>
            <person name="Xu P."/>
            <person name="Chen B."/>
            <person name="Zhou Z."/>
            <person name="Ke Q."/>
            <person name="Wu Y."/>
            <person name="Bai H."/>
            <person name="Pu F."/>
        </authorList>
    </citation>
    <scope>NUCLEOTIDE SEQUENCE</scope>
    <source>
        <tissue evidence="1">Muscle</tissue>
    </source>
</reference>
<protein>
    <submittedName>
        <fullName evidence="1">Uncharacterized protein</fullName>
    </submittedName>
</protein>
<comment type="caution">
    <text evidence="1">The sequence shown here is derived from an EMBL/GenBank/DDBJ whole genome shotgun (WGS) entry which is preliminary data.</text>
</comment>
<evidence type="ECO:0000313" key="1">
    <source>
        <dbReference type="EMBL" id="TMS07969.1"/>
    </source>
</evidence>
<name>A0ACD3QN50_LARCR</name>
<evidence type="ECO:0000313" key="2">
    <source>
        <dbReference type="Proteomes" id="UP000793456"/>
    </source>
</evidence>
<organism evidence="1 2">
    <name type="scientific">Larimichthys crocea</name>
    <name type="common">Large yellow croaker</name>
    <name type="synonym">Pseudosciaena crocea</name>
    <dbReference type="NCBI Taxonomy" id="215358"/>
    <lineage>
        <taxon>Eukaryota</taxon>
        <taxon>Metazoa</taxon>
        <taxon>Chordata</taxon>
        <taxon>Craniata</taxon>
        <taxon>Vertebrata</taxon>
        <taxon>Euteleostomi</taxon>
        <taxon>Actinopterygii</taxon>
        <taxon>Neopterygii</taxon>
        <taxon>Teleostei</taxon>
        <taxon>Neoteleostei</taxon>
        <taxon>Acanthomorphata</taxon>
        <taxon>Eupercaria</taxon>
        <taxon>Sciaenidae</taxon>
        <taxon>Larimichthys</taxon>
    </lineage>
</organism>